<dbReference type="EMBL" id="QOIL01000003">
    <property type="protein sequence ID" value="RCG32097.1"/>
    <property type="molecule type" value="Genomic_DNA"/>
</dbReference>
<reference evidence="3 4" key="1">
    <citation type="submission" date="2018-06" db="EMBL/GenBank/DDBJ databases">
        <title>Sphaerisporangium craniellae sp. nov., isolated from a marine sponge in the South China Sea.</title>
        <authorList>
            <person name="Li L."/>
        </authorList>
    </citation>
    <scope>NUCLEOTIDE SEQUENCE [LARGE SCALE GENOMIC DNA]</scope>
    <source>
        <strain evidence="3 4">CCTCC AA 208026</strain>
    </source>
</reference>
<feature type="domain" description="GmrSD restriction endonucleases N-terminal" evidence="2">
    <location>
        <begin position="49"/>
        <end position="238"/>
    </location>
</feature>
<keyword evidence="4" id="KW-1185">Reference proteome</keyword>
<sequence length="586" mass="66495">MLDAVSALSEGEASLHLGRSPRIRIPRHDTQPTTPRLVKLAERVMEGEVRLPTFQRDFVWTRRQVLDLLDSVARNYPIGSVLLWSSTLELDSSRTIAGLEVEIDRADDKVDYLLDGQQRLSTICGALYWDPEYDPDPLSFWNIVYDLQEERFLHREDLDEPPLHQIPVRLVGSPSDYFNRPAASEHLDARKLLFDRFTDYTVAVVTLDDMPIAEIGKIFERTNTTGTPLTIVEFMRAATWSEQFDLVEAIDRIRMVLARKHYGQVDRKVLLRAISAACGFGFSTENIEQLRNRTPEQLDEAVEAVAAATRHAVDFLTTQIRTPTADALPYMNQFAVLTEIFRQVPKPTDLQFKAIRAWFWRTVLSSYFKGWRSDQMVADMKAISAFAHGRTSGIDVAASLPGAQFWRRTAYHRGSAATKAFALMLAAAEPVDFRSGVRIDVGKALAQSNEMEFHHFFSRAWLKTQGYRDDQANVLANIIMLTSLSNKAVSDQAPGLYLQDEIDMRGERELITRLETSLIQPSALQHALAQNYEQFLEDRSQTIVNWMSDLAAGNLPHQDRVTPPRPDDPDALVPFDQEPRDEDTAD</sequence>
<dbReference type="Pfam" id="PF03235">
    <property type="entry name" value="GmrSD_N"/>
    <property type="match status" value="1"/>
</dbReference>
<dbReference type="InterPro" id="IPR004919">
    <property type="entry name" value="GmrSD_N"/>
</dbReference>
<dbReference type="OrthoDB" id="9787127at2"/>
<dbReference type="PANTHER" id="PTHR37292">
    <property type="entry name" value="VNG6097C"/>
    <property type="match status" value="1"/>
</dbReference>
<protein>
    <submittedName>
        <fullName evidence="3">DUF262 domain-containing protein</fullName>
    </submittedName>
</protein>
<accession>A0A367FQV6</accession>
<evidence type="ECO:0000259" key="2">
    <source>
        <dbReference type="Pfam" id="PF03235"/>
    </source>
</evidence>
<dbReference type="PANTHER" id="PTHR37292:SF2">
    <property type="entry name" value="DUF262 DOMAIN-CONTAINING PROTEIN"/>
    <property type="match status" value="1"/>
</dbReference>
<evidence type="ECO:0000313" key="4">
    <source>
        <dbReference type="Proteomes" id="UP000253094"/>
    </source>
</evidence>
<feature type="compositionally biased region" description="Basic and acidic residues" evidence="1">
    <location>
        <begin position="557"/>
        <end position="568"/>
    </location>
</feature>
<organism evidence="3 4">
    <name type="scientific">Sphaerisporangium album</name>
    <dbReference type="NCBI Taxonomy" id="509200"/>
    <lineage>
        <taxon>Bacteria</taxon>
        <taxon>Bacillati</taxon>
        <taxon>Actinomycetota</taxon>
        <taxon>Actinomycetes</taxon>
        <taxon>Streptosporangiales</taxon>
        <taxon>Streptosporangiaceae</taxon>
        <taxon>Sphaerisporangium</taxon>
    </lineage>
</organism>
<gene>
    <name evidence="3" type="ORF">DQ384_06140</name>
</gene>
<proteinExistence type="predicted"/>
<comment type="caution">
    <text evidence="3">The sequence shown here is derived from an EMBL/GenBank/DDBJ whole genome shotgun (WGS) entry which is preliminary data.</text>
</comment>
<dbReference type="Proteomes" id="UP000253094">
    <property type="component" value="Unassembled WGS sequence"/>
</dbReference>
<evidence type="ECO:0000256" key="1">
    <source>
        <dbReference type="SAM" id="MobiDB-lite"/>
    </source>
</evidence>
<evidence type="ECO:0000313" key="3">
    <source>
        <dbReference type="EMBL" id="RCG32097.1"/>
    </source>
</evidence>
<feature type="region of interest" description="Disordered" evidence="1">
    <location>
        <begin position="555"/>
        <end position="586"/>
    </location>
</feature>
<dbReference type="AlphaFoldDB" id="A0A367FQV6"/>
<name>A0A367FQV6_9ACTN</name>